<evidence type="ECO:0000313" key="12">
    <source>
        <dbReference type="EMBL" id="EFL26342.1"/>
    </source>
</evidence>
<feature type="transmembrane region" description="Helical" evidence="11">
    <location>
        <begin position="147"/>
        <end position="167"/>
    </location>
</feature>
<organism evidence="12 13">
    <name type="scientific">Streptomyces himastatinicus ATCC 53653</name>
    <dbReference type="NCBI Taxonomy" id="457427"/>
    <lineage>
        <taxon>Bacteria</taxon>
        <taxon>Bacillati</taxon>
        <taxon>Actinomycetota</taxon>
        <taxon>Actinomycetes</taxon>
        <taxon>Kitasatosporales</taxon>
        <taxon>Streptomycetaceae</taxon>
        <taxon>Streptomyces</taxon>
        <taxon>Streptomyces violaceusniger group</taxon>
    </lineage>
</organism>
<dbReference type="PROSITE" id="PS50283">
    <property type="entry name" value="NA_SOLUT_SYMP_3"/>
    <property type="match status" value="1"/>
</dbReference>
<feature type="transmembrane region" description="Helical" evidence="11">
    <location>
        <begin position="299"/>
        <end position="318"/>
    </location>
</feature>
<feature type="transmembrane region" description="Helical" evidence="11">
    <location>
        <begin position="330"/>
        <end position="348"/>
    </location>
</feature>
<dbReference type="PANTHER" id="PTHR48086">
    <property type="entry name" value="SODIUM/PROLINE SYMPORTER-RELATED"/>
    <property type="match status" value="1"/>
</dbReference>
<dbReference type="CDD" id="cd11480">
    <property type="entry name" value="SLC5sbd_u4"/>
    <property type="match status" value="1"/>
</dbReference>
<evidence type="ECO:0000256" key="3">
    <source>
        <dbReference type="ARBA" id="ARBA00022448"/>
    </source>
</evidence>
<evidence type="ECO:0000256" key="4">
    <source>
        <dbReference type="ARBA" id="ARBA00022475"/>
    </source>
</evidence>
<dbReference type="HOGENOM" id="CLU_384909_0_0_11"/>
<feature type="compositionally biased region" description="Basic residues" evidence="10">
    <location>
        <begin position="653"/>
        <end position="669"/>
    </location>
</feature>
<feature type="compositionally biased region" description="Basic and acidic residues" evidence="10">
    <location>
        <begin position="78"/>
        <end position="91"/>
    </location>
</feature>
<evidence type="ECO:0000256" key="11">
    <source>
        <dbReference type="SAM" id="Phobius"/>
    </source>
</evidence>
<keyword evidence="3" id="KW-0813">Transport</keyword>
<evidence type="ECO:0000256" key="8">
    <source>
        <dbReference type="ARBA" id="ARBA00023136"/>
    </source>
</evidence>
<name>D9WTC1_9ACTN</name>
<gene>
    <name evidence="12" type="ORF">SSOG_06056</name>
</gene>
<proteinExistence type="inferred from homology"/>
<dbReference type="Pfam" id="PF00474">
    <property type="entry name" value="SSF"/>
    <property type="match status" value="1"/>
</dbReference>
<sequence length="718" mass="75475">MLSTSAHHPVEDDHGFPRSPPWPRPVRHRCVPGVPPRLRVDPRTARSACRTAPPGPDRRRGRGCPDGRRHPGQRGTRCHGDHLGGTAEHRAHPGPGSTGVHRLGSPVVRTVCEALCGARGRASQCFLSASGEPPVNSVLALPDSGRAFPVLVVFGLCVVLTLFLSIGSITHEKNELSGFYLGQRRLPSLVNGLAIFGSYMSAAGMLGNPGLIALTGYDGIAYVMGPMVAWSVLVLLVAEPFHSTARFTIGDSLALRLRARPAHLAAGIASVVVCLLYLTAQLVGAGALAVSVLGIDGDAAQRVVVAALGLLMVLYVVIGGMRAATLVQSIKAMVLLAAGLFVVLAVLSDVGWSPARLLDAAVLHSGLGDPFLEPGIRFHDHTSKIDSVSLQLAFVLGAAALPHVLMRIGTVSSGRRARKSAAWAACLVVVFTLFEVIMGLGSAALIGSKPIEEDAASGNRAVLLLAERLGGSFLLTVVSCVAFLTIVGVVAALTLTAAASLAHDVYGATIMRGKVSEKSELLVARLGVGLIGVAAIALSMVAQHLNIAFLVSLAFAIAASAIARPAVQPVVEGFHDQGSDLEHLRRAARRRAVDRTVPGGLGQPDCAVARLGLRGVPLEEPRHHLHPRGVPARLGRLGLRPGPAGRGGLHGYRTPRPHRNGHGASRRLSRWGFYPDADGQWERGYEDDPDQAVQDVRQPHPGPRGRRAVALPMPGGYQ</sequence>
<evidence type="ECO:0000256" key="10">
    <source>
        <dbReference type="SAM" id="MobiDB-lite"/>
    </source>
</evidence>
<evidence type="ECO:0000256" key="6">
    <source>
        <dbReference type="ARBA" id="ARBA00022847"/>
    </source>
</evidence>
<feature type="compositionally biased region" description="Low complexity" evidence="10">
    <location>
        <begin position="628"/>
        <end position="643"/>
    </location>
</feature>
<dbReference type="Proteomes" id="UP000003963">
    <property type="component" value="Unassembled WGS sequence"/>
</dbReference>
<keyword evidence="7 11" id="KW-1133">Transmembrane helix</keyword>
<feature type="region of interest" description="Disordered" evidence="10">
    <location>
        <begin position="620"/>
        <end position="718"/>
    </location>
</feature>
<protein>
    <submittedName>
        <fullName evidence="12">Putative sodium:solute symporter family protein</fullName>
    </submittedName>
</protein>
<keyword evidence="5 11" id="KW-0812">Transmembrane</keyword>
<evidence type="ECO:0000256" key="9">
    <source>
        <dbReference type="RuleBase" id="RU362091"/>
    </source>
</evidence>
<dbReference type="STRING" id="457427.SSOG_06056"/>
<feature type="transmembrane region" description="Helical" evidence="11">
    <location>
        <begin position="421"/>
        <end position="446"/>
    </location>
</feature>
<evidence type="ECO:0000313" key="13">
    <source>
        <dbReference type="Proteomes" id="UP000003963"/>
    </source>
</evidence>
<feature type="transmembrane region" description="Helical" evidence="11">
    <location>
        <begin position="522"/>
        <end position="541"/>
    </location>
</feature>
<dbReference type="PANTHER" id="PTHR48086:SF6">
    <property type="entry name" value="CATION_ACETATE SYMPORTER ACTP"/>
    <property type="match status" value="1"/>
</dbReference>
<evidence type="ECO:0000256" key="7">
    <source>
        <dbReference type="ARBA" id="ARBA00022989"/>
    </source>
</evidence>
<dbReference type="GO" id="GO:0015293">
    <property type="term" value="F:symporter activity"/>
    <property type="evidence" value="ECO:0007669"/>
    <property type="project" value="UniProtKB-KW"/>
</dbReference>
<dbReference type="AlphaFoldDB" id="D9WTC1"/>
<comment type="similarity">
    <text evidence="2 9">Belongs to the sodium:solute symporter (SSF) (TC 2.A.21) family.</text>
</comment>
<keyword evidence="8 11" id="KW-0472">Membrane</keyword>
<feature type="transmembrane region" description="Helical" evidence="11">
    <location>
        <begin position="388"/>
        <end position="409"/>
    </location>
</feature>
<evidence type="ECO:0000256" key="2">
    <source>
        <dbReference type="ARBA" id="ARBA00006434"/>
    </source>
</evidence>
<comment type="subcellular location">
    <subcellularLocation>
        <location evidence="1">Cell membrane</location>
        <topology evidence="1">Multi-pass membrane protein</topology>
    </subcellularLocation>
</comment>
<dbReference type="GO" id="GO:0015123">
    <property type="term" value="F:acetate transmembrane transporter activity"/>
    <property type="evidence" value="ECO:0007669"/>
    <property type="project" value="TreeGrafter"/>
</dbReference>
<feature type="transmembrane region" description="Helical" evidence="11">
    <location>
        <begin position="188"/>
        <end position="207"/>
    </location>
</feature>
<feature type="region of interest" description="Disordered" evidence="10">
    <location>
        <begin position="1"/>
        <end position="102"/>
    </location>
</feature>
<dbReference type="GO" id="GO:0005886">
    <property type="term" value="C:plasma membrane"/>
    <property type="evidence" value="ECO:0007669"/>
    <property type="project" value="UniProtKB-SubCell"/>
</dbReference>
<dbReference type="InterPro" id="IPR001734">
    <property type="entry name" value="Na/solute_symporter"/>
</dbReference>
<feature type="transmembrane region" description="Helical" evidence="11">
    <location>
        <begin position="473"/>
        <end position="501"/>
    </location>
</feature>
<dbReference type="InterPro" id="IPR050277">
    <property type="entry name" value="Sodium:Solute_Symporter"/>
</dbReference>
<dbReference type="InterPro" id="IPR038377">
    <property type="entry name" value="Na/Glc_symporter_sf"/>
</dbReference>
<feature type="transmembrane region" description="Helical" evidence="11">
    <location>
        <begin position="219"/>
        <end position="238"/>
    </location>
</feature>
<dbReference type="GO" id="GO:0006847">
    <property type="term" value="P:plasma membrane acetate transport"/>
    <property type="evidence" value="ECO:0007669"/>
    <property type="project" value="TreeGrafter"/>
</dbReference>
<feature type="transmembrane region" description="Helical" evidence="11">
    <location>
        <begin position="264"/>
        <end position="293"/>
    </location>
</feature>
<evidence type="ECO:0000256" key="1">
    <source>
        <dbReference type="ARBA" id="ARBA00004651"/>
    </source>
</evidence>
<dbReference type="Gene3D" id="1.20.1730.10">
    <property type="entry name" value="Sodium/glucose cotransporter"/>
    <property type="match status" value="1"/>
</dbReference>
<accession>D9WTC1</accession>
<reference evidence="12 13" key="1">
    <citation type="submission" date="2009-02" db="EMBL/GenBank/DDBJ databases">
        <title>Annotation of Streptomyces hygroscopicus strain ATCC 53653.</title>
        <authorList>
            <consortium name="The Broad Institute Genome Sequencing Platform"/>
            <consortium name="Broad Institute Microbial Sequencing Center"/>
            <person name="Fischbach M."/>
            <person name="Godfrey P."/>
            <person name="Ward D."/>
            <person name="Young S."/>
            <person name="Zeng Q."/>
            <person name="Koehrsen M."/>
            <person name="Alvarado L."/>
            <person name="Berlin A.M."/>
            <person name="Bochicchio J."/>
            <person name="Borenstein D."/>
            <person name="Chapman S.B."/>
            <person name="Chen Z."/>
            <person name="Engels R."/>
            <person name="Freedman E."/>
            <person name="Gellesch M."/>
            <person name="Goldberg J."/>
            <person name="Griggs A."/>
            <person name="Gujja S."/>
            <person name="Heilman E.R."/>
            <person name="Heiman D.I."/>
            <person name="Hepburn T.A."/>
            <person name="Howarth C."/>
            <person name="Jen D."/>
            <person name="Larson L."/>
            <person name="Lewis B."/>
            <person name="Mehta T."/>
            <person name="Park D."/>
            <person name="Pearson M."/>
            <person name="Richards J."/>
            <person name="Roberts A."/>
            <person name="Saif S."/>
            <person name="Shea T.D."/>
            <person name="Shenoy N."/>
            <person name="Sisk P."/>
            <person name="Stolte C."/>
            <person name="Sykes S.N."/>
            <person name="Thomson T."/>
            <person name="Walk T."/>
            <person name="White J."/>
            <person name="Yandava C."/>
            <person name="Straight P."/>
            <person name="Clardy J."/>
            <person name="Hung D."/>
            <person name="Kolter R."/>
            <person name="Mekalanos J."/>
            <person name="Walker S."/>
            <person name="Walsh C.T."/>
            <person name="Wieland-Brown L.C."/>
            <person name="Haas B."/>
            <person name="Nusbaum C."/>
            <person name="Birren B."/>
        </authorList>
    </citation>
    <scope>NUCLEOTIDE SEQUENCE [LARGE SCALE GENOMIC DNA]</scope>
    <source>
        <strain evidence="12 13">ATCC 53653</strain>
    </source>
</reference>
<dbReference type="EMBL" id="GG657754">
    <property type="protein sequence ID" value="EFL26342.1"/>
    <property type="molecule type" value="Genomic_DNA"/>
</dbReference>
<keyword evidence="13" id="KW-1185">Reference proteome</keyword>
<evidence type="ECO:0000256" key="5">
    <source>
        <dbReference type="ARBA" id="ARBA00022692"/>
    </source>
</evidence>
<keyword evidence="6" id="KW-0769">Symport</keyword>
<keyword evidence="4" id="KW-1003">Cell membrane</keyword>